<evidence type="ECO:0000313" key="3">
    <source>
        <dbReference type="Proteomes" id="UP001165124"/>
    </source>
</evidence>
<evidence type="ECO:0000256" key="1">
    <source>
        <dbReference type="PROSITE-ProRule" id="PRU00339"/>
    </source>
</evidence>
<accession>A0A9W6Q2Y4</accession>
<dbReference type="InterPro" id="IPR019734">
    <property type="entry name" value="TPR_rpt"/>
</dbReference>
<gene>
    <name evidence="2" type="ORF">Arub01_57060</name>
</gene>
<dbReference type="Gene3D" id="1.25.40.10">
    <property type="entry name" value="Tetratricopeptide repeat domain"/>
    <property type="match status" value="1"/>
</dbReference>
<name>A0A9W6Q2Y4_9ACTN</name>
<proteinExistence type="predicted"/>
<keyword evidence="3" id="KW-1185">Reference proteome</keyword>
<dbReference type="RefSeq" id="WP_106259264.1">
    <property type="nucleotide sequence ID" value="NZ_BSRZ01000024.1"/>
</dbReference>
<dbReference type="PROSITE" id="PS50005">
    <property type="entry name" value="TPR"/>
    <property type="match status" value="1"/>
</dbReference>
<evidence type="ECO:0008006" key="4">
    <source>
        <dbReference type="Google" id="ProtNLM"/>
    </source>
</evidence>
<comment type="caution">
    <text evidence="2">The sequence shown here is derived from an EMBL/GenBank/DDBJ whole genome shotgun (WGS) entry which is preliminary data.</text>
</comment>
<dbReference type="InterPro" id="IPR011990">
    <property type="entry name" value="TPR-like_helical_dom_sf"/>
</dbReference>
<sequence>MPDAPLKELLATIGMNGERLAGRVNALAETLRLPQRVHPKTPYKWIQGQTPKPPWRSLVVQVLSQELGRTITVEEMGWPPDEPDTVPAAAGLQTPWTAAGTLRALRAVTHAGLMDRRHFMMLMGTALTAPAHEWLIAHPAQAAARAAGSNVPISVVDDLDHITDRLRRMDDQIGGGQLLSLIHEHLRYVTTLLDEHSYTATVGRRLHATAGELLRLAGFAAFDDNQHARAQRYWIAGLHAAHTAGDRALGANILGFMSCQAKDLDGGREAVILAETARSAYPGASPKVRAILALRAAEASANDQTATATRRAATTNRAIDAAFDALADQPTSTGDPGWSYWMNLSQAHAQAGYCHMKIGDYRQARFHLRRALKLQDSTYSRERALRKFLLATTYIKQQQPDLDAALAQANEGVAILSSEVNSARCLGHLRRFADALTPFRRSAPAKDFLAQSRALINSRP</sequence>
<reference evidence="2" key="1">
    <citation type="submission" date="2023-02" db="EMBL/GenBank/DDBJ databases">
        <title>Actinomadura rubrobrunea NBRC 14622.</title>
        <authorList>
            <person name="Ichikawa N."/>
            <person name="Sato H."/>
            <person name="Tonouchi N."/>
        </authorList>
    </citation>
    <scope>NUCLEOTIDE SEQUENCE</scope>
    <source>
        <strain evidence="2">NBRC 14622</strain>
    </source>
</reference>
<keyword evidence="1" id="KW-0802">TPR repeat</keyword>
<dbReference type="Proteomes" id="UP001165124">
    <property type="component" value="Unassembled WGS sequence"/>
</dbReference>
<dbReference type="AlphaFoldDB" id="A0A9W6Q2Y4"/>
<protein>
    <recommendedName>
        <fullName evidence="4">Transcriptional regulator</fullName>
    </recommendedName>
</protein>
<organism evidence="2 3">
    <name type="scientific">Actinomadura rubrobrunea</name>
    <dbReference type="NCBI Taxonomy" id="115335"/>
    <lineage>
        <taxon>Bacteria</taxon>
        <taxon>Bacillati</taxon>
        <taxon>Actinomycetota</taxon>
        <taxon>Actinomycetes</taxon>
        <taxon>Streptosporangiales</taxon>
        <taxon>Thermomonosporaceae</taxon>
        <taxon>Actinomadura</taxon>
    </lineage>
</organism>
<feature type="repeat" description="TPR" evidence="1">
    <location>
        <begin position="345"/>
        <end position="378"/>
    </location>
</feature>
<evidence type="ECO:0000313" key="2">
    <source>
        <dbReference type="EMBL" id="GLW67463.1"/>
    </source>
</evidence>
<dbReference type="EMBL" id="BSRZ01000024">
    <property type="protein sequence ID" value="GLW67463.1"/>
    <property type="molecule type" value="Genomic_DNA"/>
</dbReference>
<dbReference type="SUPFAM" id="SSF48452">
    <property type="entry name" value="TPR-like"/>
    <property type="match status" value="1"/>
</dbReference>